<name>A0A6L3STB7_9HYPH</name>
<proteinExistence type="predicted"/>
<dbReference type="InterPro" id="IPR036614">
    <property type="entry name" value="RusA-like_sf"/>
</dbReference>
<evidence type="ECO:0000256" key="1">
    <source>
        <dbReference type="SAM" id="MobiDB-lite"/>
    </source>
</evidence>
<protein>
    <submittedName>
        <fullName evidence="2">RusA family crossover junction endodeoxyribonuclease</fullName>
    </submittedName>
</protein>
<dbReference type="Gene3D" id="3.30.1330.70">
    <property type="entry name" value="Holliday junction resolvase RusA"/>
    <property type="match status" value="1"/>
</dbReference>
<dbReference type="GO" id="GO:0000287">
    <property type="term" value="F:magnesium ion binding"/>
    <property type="evidence" value="ECO:0007669"/>
    <property type="project" value="InterPro"/>
</dbReference>
<dbReference type="InterPro" id="IPR008822">
    <property type="entry name" value="Endonuclease_RusA-like"/>
</dbReference>
<dbReference type="SUPFAM" id="SSF103084">
    <property type="entry name" value="Holliday junction resolvase RusA"/>
    <property type="match status" value="1"/>
</dbReference>
<feature type="region of interest" description="Disordered" evidence="1">
    <location>
        <begin position="125"/>
        <end position="147"/>
    </location>
</feature>
<accession>A0A6L3STB7</accession>
<dbReference type="AlphaFoldDB" id="A0A6L3STB7"/>
<dbReference type="Proteomes" id="UP000474159">
    <property type="component" value="Unassembled WGS sequence"/>
</dbReference>
<reference evidence="2 3" key="1">
    <citation type="submission" date="2019-09" db="EMBL/GenBank/DDBJ databases">
        <title>YIM 48816 draft genome.</title>
        <authorList>
            <person name="Jiang L."/>
        </authorList>
    </citation>
    <scope>NUCLEOTIDE SEQUENCE [LARGE SCALE GENOMIC DNA]</scope>
    <source>
        <strain evidence="2 3">YIM 48816</strain>
    </source>
</reference>
<sequence length="147" mass="15730">MTLASLIVTLPYPPSANRMWRHVGKKVLRSAEYERWRAACTSIIQAETRGRGFDGPYAMALAIGRPDRRRRDIDNLIKPVGDALVLAGAVADDSDCQHIEAGWASDVVGVRVRLLETTRIQPSTTAARSGCAGDGEAAASASPELAA</sequence>
<organism evidence="2 3">
    <name type="scientific">Methylobacterium soli</name>
    <dbReference type="NCBI Taxonomy" id="553447"/>
    <lineage>
        <taxon>Bacteria</taxon>
        <taxon>Pseudomonadati</taxon>
        <taxon>Pseudomonadota</taxon>
        <taxon>Alphaproteobacteria</taxon>
        <taxon>Hyphomicrobiales</taxon>
        <taxon>Methylobacteriaceae</taxon>
        <taxon>Methylobacterium</taxon>
    </lineage>
</organism>
<evidence type="ECO:0000313" key="3">
    <source>
        <dbReference type="Proteomes" id="UP000474159"/>
    </source>
</evidence>
<dbReference type="GO" id="GO:0006310">
    <property type="term" value="P:DNA recombination"/>
    <property type="evidence" value="ECO:0007669"/>
    <property type="project" value="InterPro"/>
</dbReference>
<keyword evidence="3" id="KW-1185">Reference proteome</keyword>
<dbReference type="EMBL" id="VZZK01000028">
    <property type="protein sequence ID" value="KAB1076682.1"/>
    <property type="molecule type" value="Genomic_DNA"/>
</dbReference>
<dbReference type="RefSeq" id="WP_151002608.1">
    <property type="nucleotide sequence ID" value="NZ_BPQY01000471.1"/>
</dbReference>
<dbReference type="GO" id="GO:0006281">
    <property type="term" value="P:DNA repair"/>
    <property type="evidence" value="ECO:0007669"/>
    <property type="project" value="InterPro"/>
</dbReference>
<feature type="compositionally biased region" description="Low complexity" evidence="1">
    <location>
        <begin position="136"/>
        <end position="147"/>
    </location>
</feature>
<evidence type="ECO:0000313" key="2">
    <source>
        <dbReference type="EMBL" id="KAB1076682.1"/>
    </source>
</evidence>
<comment type="caution">
    <text evidence="2">The sequence shown here is derived from an EMBL/GenBank/DDBJ whole genome shotgun (WGS) entry which is preliminary data.</text>
</comment>
<gene>
    <name evidence="2" type="ORF">F6X53_22590</name>
</gene>
<dbReference type="OrthoDB" id="7596919at2"/>
<dbReference type="Pfam" id="PF05866">
    <property type="entry name" value="RusA"/>
    <property type="match status" value="1"/>
</dbReference>